<keyword evidence="2" id="KW-0732">Signal</keyword>
<name>A0A4Y2CZ16_ARAVE</name>
<accession>A0A4Y2CZ16</accession>
<feature type="compositionally biased region" description="Polar residues" evidence="1">
    <location>
        <begin position="43"/>
        <end position="53"/>
    </location>
</feature>
<proteinExistence type="predicted"/>
<evidence type="ECO:0000313" key="3">
    <source>
        <dbReference type="EMBL" id="GBM09349.1"/>
    </source>
</evidence>
<evidence type="ECO:0000313" key="4">
    <source>
        <dbReference type="Proteomes" id="UP000499080"/>
    </source>
</evidence>
<protein>
    <submittedName>
        <fullName evidence="3">Uncharacterized protein</fullName>
    </submittedName>
</protein>
<dbReference type="AlphaFoldDB" id="A0A4Y2CZ16"/>
<reference evidence="3 4" key="1">
    <citation type="journal article" date="2019" name="Sci. Rep.">
        <title>Orb-weaving spider Araneus ventricosus genome elucidates the spidroin gene catalogue.</title>
        <authorList>
            <person name="Kono N."/>
            <person name="Nakamura H."/>
            <person name="Ohtoshi R."/>
            <person name="Moran D.A.P."/>
            <person name="Shinohara A."/>
            <person name="Yoshida Y."/>
            <person name="Fujiwara M."/>
            <person name="Mori M."/>
            <person name="Tomita M."/>
            <person name="Arakawa K."/>
        </authorList>
    </citation>
    <scope>NUCLEOTIDE SEQUENCE [LARGE SCALE GENOMIC DNA]</scope>
</reference>
<gene>
    <name evidence="3" type="ORF">AVEN_184060_1</name>
</gene>
<feature type="region of interest" description="Disordered" evidence="1">
    <location>
        <begin position="43"/>
        <end position="65"/>
    </location>
</feature>
<comment type="caution">
    <text evidence="3">The sequence shown here is derived from an EMBL/GenBank/DDBJ whole genome shotgun (WGS) entry which is preliminary data.</text>
</comment>
<sequence>MGILDGPCISFLFFLIIKIFNFQDCLGRHVFGRILQQQSDFRQDTLPSSSCNPLEQRREAEASRGQSMEVIGVSKTLPYQFTRCCLELDLLGLKEKKHTPGSQRSSLTKIPNSWRVRNHTSRLAERNR</sequence>
<evidence type="ECO:0000256" key="2">
    <source>
        <dbReference type="SAM" id="SignalP"/>
    </source>
</evidence>
<dbReference type="Proteomes" id="UP000499080">
    <property type="component" value="Unassembled WGS sequence"/>
</dbReference>
<feature type="signal peptide" evidence="2">
    <location>
        <begin position="1"/>
        <end position="27"/>
    </location>
</feature>
<organism evidence="3 4">
    <name type="scientific">Araneus ventricosus</name>
    <name type="common">Orbweaver spider</name>
    <name type="synonym">Epeira ventricosa</name>
    <dbReference type="NCBI Taxonomy" id="182803"/>
    <lineage>
        <taxon>Eukaryota</taxon>
        <taxon>Metazoa</taxon>
        <taxon>Ecdysozoa</taxon>
        <taxon>Arthropoda</taxon>
        <taxon>Chelicerata</taxon>
        <taxon>Arachnida</taxon>
        <taxon>Araneae</taxon>
        <taxon>Araneomorphae</taxon>
        <taxon>Entelegynae</taxon>
        <taxon>Araneoidea</taxon>
        <taxon>Araneidae</taxon>
        <taxon>Araneus</taxon>
    </lineage>
</organism>
<feature type="chain" id="PRO_5021382579" evidence="2">
    <location>
        <begin position="28"/>
        <end position="128"/>
    </location>
</feature>
<evidence type="ECO:0000256" key="1">
    <source>
        <dbReference type="SAM" id="MobiDB-lite"/>
    </source>
</evidence>
<dbReference type="EMBL" id="BGPR01000269">
    <property type="protein sequence ID" value="GBM09349.1"/>
    <property type="molecule type" value="Genomic_DNA"/>
</dbReference>
<keyword evidence="4" id="KW-1185">Reference proteome</keyword>